<gene>
    <name evidence="3" type="ORF">SAMN05421829_106165</name>
</gene>
<organism evidence="3 4">
    <name type="scientific">Aromatoleum tolulyticum</name>
    <dbReference type="NCBI Taxonomy" id="34027"/>
    <lineage>
        <taxon>Bacteria</taxon>
        <taxon>Pseudomonadati</taxon>
        <taxon>Pseudomonadota</taxon>
        <taxon>Betaproteobacteria</taxon>
        <taxon>Rhodocyclales</taxon>
        <taxon>Rhodocyclaceae</taxon>
        <taxon>Aromatoleum</taxon>
    </lineage>
</organism>
<accession>A0A1N6V5Z9</accession>
<evidence type="ECO:0008006" key="5">
    <source>
        <dbReference type="Google" id="ProtNLM"/>
    </source>
</evidence>
<dbReference type="InterPro" id="IPR021344">
    <property type="entry name" value="DUF2970"/>
</dbReference>
<dbReference type="STRING" id="34027.SAMN05421829_106165"/>
<keyword evidence="2" id="KW-0472">Membrane</keyword>
<name>A0A1N6V5Z9_9RHOO</name>
<evidence type="ECO:0000256" key="1">
    <source>
        <dbReference type="SAM" id="MobiDB-lite"/>
    </source>
</evidence>
<protein>
    <recommendedName>
        <fullName evidence="5">DUF2970 domain-containing protein</fullName>
    </recommendedName>
</protein>
<evidence type="ECO:0000256" key="2">
    <source>
        <dbReference type="SAM" id="Phobius"/>
    </source>
</evidence>
<feature type="region of interest" description="Disordered" evidence="1">
    <location>
        <begin position="1"/>
        <end position="23"/>
    </location>
</feature>
<evidence type="ECO:0000313" key="3">
    <source>
        <dbReference type="EMBL" id="SIQ73294.1"/>
    </source>
</evidence>
<dbReference type="Pfam" id="PF11174">
    <property type="entry name" value="DUF2970"/>
    <property type="match status" value="1"/>
</dbReference>
<dbReference type="Proteomes" id="UP000186819">
    <property type="component" value="Unassembled WGS sequence"/>
</dbReference>
<proteinExistence type="predicted"/>
<keyword evidence="2" id="KW-0812">Transmembrane</keyword>
<sequence length="83" mass="9019">MIAMQNHDPRHAPPSNDPATPPRAGFLATLRAVLWSFVGIRRRHDYEHDSRSLDPRAVVLAGLLAGLAFVLTLVAVVRLIVGG</sequence>
<dbReference type="EMBL" id="FTMD01000006">
    <property type="protein sequence ID" value="SIQ73294.1"/>
    <property type="molecule type" value="Genomic_DNA"/>
</dbReference>
<keyword evidence="4" id="KW-1185">Reference proteome</keyword>
<dbReference type="AlphaFoldDB" id="A0A1N6V5Z9"/>
<keyword evidence="2" id="KW-1133">Transmembrane helix</keyword>
<evidence type="ECO:0000313" key="4">
    <source>
        <dbReference type="Proteomes" id="UP000186819"/>
    </source>
</evidence>
<feature type="transmembrane region" description="Helical" evidence="2">
    <location>
        <begin position="58"/>
        <end position="81"/>
    </location>
</feature>
<reference evidence="4" key="1">
    <citation type="submission" date="2017-01" db="EMBL/GenBank/DDBJ databases">
        <authorList>
            <person name="Varghese N."/>
            <person name="Submissions S."/>
        </authorList>
    </citation>
    <scope>NUCLEOTIDE SEQUENCE [LARGE SCALE GENOMIC DNA]</scope>
    <source>
        <strain evidence="4">ATCC 51758</strain>
    </source>
</reference>